<evidence type="ECO:0000313" key="6">
    <source>
        <dbReference type="Proteomes" id="UP000541558"/>
    </source>
</evidence>
<feature type="compositionally biased region" description="Low complexity" evidence="2">
    <location>
        <begin position="178"/>
        <end position="187"/>
    </location>
</feature>
<accession>A0A8H5F5D5</accession>
<dbReference type="CDD" id="cd16494">
    <property type="entry name" value="RING-CH-C4HC3_ZSWM2"/>
    <property type="match status" value="1"/>
</dbReference>
<feature type="domain" description="SWIM-type" evidence="4">
    <location>
        <begin position="263"/>
        <end position="295"/>
    </location>
</feature>
<evidence type="ECO:0000259" key="3">
    <source>
        <dbReference type="PROSITE" id="PS50089"/>
    </source>
</evidence>
<dbReference type="PROSITE" id="PS50089">
    <property type="entry name" value="ZF_RING_2"/>
    <property type="match status" value="1"/>
</dbReference>
<organism evidence="5 6">
    <name type="scientific">Ephemerocybe angulata</name>
    <dbReference type="NCBI Taxonomy" id="980116"/>
    <lineage>
        <taxon>Eukaryota</taxon>
        <taxon>Fungi</taxon>
        <taxon>Dikarya</taxon>
        <taxon>Basidiomycota</taxon>
        <taxon>Agaricomycotina</taxon>
        <taxon>Agaricomycetes</taxon>
        <taxon>Agaricomycetidae</taxon>
        <taxon>Agaricales</taxon>
        <taxon>Agaricineae</taxon>
        <taxon>Psathyrellaceae</taxon>
        <taxon>Ephemerocybe</taxon>
    </lineage>
</organism>
<dbReference type="Proteomes" id="UP000541558">
    <property type="component" value="Unassembled WGS sequence"/>
</dbReference>
<dbReference type="Gene3D" id="3.30.40.10">
    <property type="entry name" value="Zinc/RING finger domain, C3HC4 (zinc finger)"/>
    <property type="match status" value="1"/>
</dbReference>
<dbReference type="Pfam" id="PF04434">
    <property type="entry name" value="SWIM"/>
    <property type="match status" value="1"/>
</dbReference>
<protein>
    <submittedName>
        <fullName evidence="5">Uncharacterized protein</fullName>
    </submittedName>
</protein>
<dbReference type="SUPFAM" id="SSF57850">
    <property type="entry name" value="RING/U-box"/>
    <property type="match status" value="1"/>
</dbReference>
<dbReference type="GO" id="GO:0061630">
    <property type="term" value="F:ubiquitin protein ligase activity"/>
    <property type="evidence" value="ECO:0007669"/>
    <property type="project" value="InterPro"/>
</dbReference>
<gene>
    <name evidence="5" type="ORF">D9611_008410</name>
</gene>
<proteinExistence type="predicted"/>
<dbReference type="PANTHER" id="PTHR21540:SF0">
    <property type="entry name" value="PHD FAMILY PROTEIN"/>
    <property type="match status" value="1"/>
</dbReference>
<dbReference type="PROSITE" id="PS50966">
    <property type="entry name" value="ZF_SWIM"/>
    <property type="match status" value="1"/>
</dbReference>
<sequence length="475" mass="50763">MVLKRKRGDEWVAVNPRSSPPLAEITSTSTAIPASTSRVPETAVKTTAKRAKREVPNNWTDAALLETTGRTTRSRGRASTAASTTTTSASIPEPRPTPAPAPTPVAIPTATPAAPAPFPMMSMALPAASGPATTQPLAKAPAKKRAATTRKKKAPAAPAATTPTGPSFPIQMSMALDAGASSSMAPAPSAPPKKKAATKGKKKDPNTPVPEKRGAMFKSSCPQNIRERLERVRTQTFYMVDRRRNDGELREEFSVLGSTGNVYTVKIDKLPSCDCPDARKGNHCKHILFILTKVLHVPTTSELWYQKALLTSELESIFANAPAAPNAVTNRRVQEAYARATGKVPATAEAGSSKKDNRKIPGEDDDCPICYETMFGVKEDKLVFCEDCGNALHSGCFAQWRATSSNTGKELTCVWCRSKWALQAQSQAQGAGGSKLIKSTYLNLAGAVGLSPARDTSSYYHGPRRGAGWGPRYLD</sequence>
<feature type="domain" description="RING-type" evidence="3">
    <location>
        <begin position="367"/>
        <end position="417"/>
    </location>
</feature>
<feature type="compositionally biased region" description="Pro residues" evidence="2">
    <location>
        <begin position="93"/>
        <end position="105"/>
    </location>
</feature>
<dbReference type="InterPro" id="IPR007527">
    <property type="entry name" value="Znf_SWIM"/>
</dbReference>
<dbReference type="GO" id="GO:0008270">
    <property type="term" value="F:zinc ion binding"/>
    <property type="evidence" value="ECO:0007669"/>
    <property type="project" value="UniProtKB-KW"/>
</dbReference>
<keyword evidence="1" id="KW-0863">Zinc-finger</keyword>
<feature type="region of interest" description="Disordered" evidence="2">
    <location>
        <begin position="127"/>
        <end position="218"/>
    </location>
</feature>
<dbReference type="InterPro" id="IPR013083">
    <property type="entry name" value="Znf_RING/FYVE/PHD"/>
</dbReference>
<feature type="compositionally biased region" description="Low complexity" evidence="2">
    <location>
        <begin position="25"/>
        <end position="37"/>
    </location>
</feature>
<comment type="caution">
    <text evidence="5">The sequence shown here is derived from an EMBL/GenBank/DDBJ whole genome shotgun (WGS) entry which is preliminary data.</text>
</comment>
<dbReference type="PANTHER" id="PTHR21540">
    <property type="entry name" value="RING FINGER AND SWIM DOMAIN-CONTAINING PROTEIN 2"/>
    <property type="match status" value="1"/>
</dbReference>
<dbReference type="EMBL" id="JAACJK010000165">
    <property type="protein sequence ID" value="KAF5323878.1"/>
    <property type="molecule type" value="Genomic_DNA"/>
</dbReference>
<evidence type="ECO:0000259" key="4">
    <source>
        <dbReference type="PROSITE" id="PS50966"/>
    </source>
</evidence>
<feature type="compositionally biased region" description="Low complexity" evidence="2">
    <location>
        <begin position="155"/>
        <end position="164"/>
    </location>
</feature>
<feature type="compositionally biased region" description="Low complexity" evidence="2">
    <location>
        <begin position="67"/>
        <end position="92"/>
    </location>
</feature>
<keyword evidence="6" id="KW-1185">Reference proteome</keyword>
<evidence type="ECO:0000256" key="1">
    <source>
        <dbReference type="PROSITE-ProRule" id="PRU00175"/>
    </source>
</evidence>
<feature type="region of interest" description="Disordered" evidence="2">
    <location>
        <begin position="1"/>
        <end position="111"/>
    </location>
</feature>
<dbReference type="AlphaFoldDB" id="A0A8H5F5D5"/>
<feature type="compositionally biased region" description="Basic residues" evidence="2">
    <location>
        <begin position="141"/>
        <end position="154"/>
    </location>
</feature>
<feature type="compositionally biased region" description="Basic residues" evidence="2">
    <location>
        <begin position="192"/>
        <end position="202"/>
    </location>
</feature>
<keyword evidence="1" id="KW-0862">Zinc</keyword>
<evidence type="ECO:0000313" key="5">
    <source>
        <dbReference type="EMBL" id="KAF5323878.1"/>
    </source>
</evidence>
<evidence type="ECO:0000256" key="2">
    <source>
        <dbReference type="SAM" id="MobiDB-lite"/>
    </source>
</evidence>
<keyword evidence="1" id="KW-0479">Metal-binding</keyword>
<reference evidence="5 6" key="1">
    <citation type="journal article" date="2020" name="ISME J.">
        <title>Uncovering the hidden diversity of litter-decomposition mechanisms in mushroom-forming fungi.</title>
        <authorList>
            <person name="Floudas D."/>
            <person name="Bentzer J."/>
            <person name="Ahren D."/>
            <person name="Johansson T."/>
            <person name="Persson P."/>
            <person name="Tunlid A."/>
        </authorList>
    </citation>
    <scope>NUCLEOTIDE SEQUENCE [LARGE SCALE GENOMIC DNA]</scope>
    <source>
        <strain evidence="5 6">CBS 175.51</strain>
    </source>
</reference>
<dbReference type="InterPro" id="IPR001841">
    <property type="entry name" value="Znf_RING"/>
</dbReference>
<name>A0A8H5F5D5_9AGAR</name>
<dbReference type="InterPro" id="IPR039903">
    <property type="entry name" value="Zswim2"/>
</dbReference>
<dbReference type="OrthoDB" id="2122982at2759"/>